<dbReference type="Gene3D" id="3.30.40.10">
    <property type="entry name" value="Zinc/RING finger domain, C3HC4 (zinc finger)"/>
    <property type="match status" value="1"/>
</dbReference>
<comment type="subcellular location">
    <subcellularLocation>
        <location evidence="1">Membrane</location>
        <topology evidence="1">Single-pass membrane protein</topology>
    </subcellularLocation>
</comment>
<feature type="region of interest" description="Disordered" evidence="9">
    <location>
        <begin position="1"/>
        <end position="44"/>
    </location>
</feature>
<keyword evidence="12" id="KW-1185">Reference proteome</keyword>
<dbReference type="InterPro" id="IPR001841">
    <property type="entry name" value="Znf_RING"/>
</dbReference>
<feature type="domain" description="RING-type" evidence="10">
    <location>
        <begin position="139"/>
        <end position="181"/>
    </location>
</feature>
<keyword evidence="6" id="KW-1133">Transmembrane helix</keyword>
<comment type="caution">
    <text evidence="11">The sequence shown here is derived from an EMBL/GenBank/DDBJ whole genome shotgun (WGS) entry which is preliminary data.</text>
</comment>
<evidence type="ECO:0000256" key="3">
    <source>
        <dbReference type="ARBA" id="ARBA00022723"/>
    </source>
</evidence>
<dbReference type="Proteomes" id="UP000051530">
    <property type="component" value="Unassembled WGS sequence"/>
</dbReference>
<dbReference type="PANTHER" id="PTHR47168:SF1">
    <property type="entry name" value="OS02G0798600 PROTEIN"/>
    <property type="match status" value="1"/>
</dbReference>
<sequence length="198" mass="23728">MPFKKKEGNISKKKKNTTDSSQKNKRTRNNHVSDRQRTENQNQRNFIRNHFIGRQRNIERVRIDIPRRLVTPQYFWRLSVFEFISPSILFSLLHWIDVENDFHQIIFFISDGLKKNVVSDLELKNIKLRAHTGNPNITCSICLSDVRIKERIRVLPCDHEFHSKCVDKWLRKQENCCPICRKEVIPRRTYDDNIPNQT</sequence>
<protein>
    <submittedName>
        <fullName evidence="11">Putative E3 ubiquitin ligase</fullName>
    </submittedName>
</protein>
<keyword evidence="11" id="KW-0436">Ligase</keyword>
<dbReference type="SMART" id="SM00184">
    <property type="entry name" value="RING"/>
    <property type="match status" value="1"/>
</dbReference>
<dbReference type="GO" id="GO:0016020">
    <property type="term" value="C:membrane"/>
    <property type="evidence" value="ECO:0007669"/>
    <property type="project" value="UniProtKB-SubCell"/>
</dbReference>
<keyword evidence="2" id="KW-0812">Transmembrane</keyword>
<feature type="compositionally biased region" description="Basic and acidic residues" evidence="9">
    <location>
        <begin position="1"/>
        <end position="10"/>
    </location>
</feature>
<dbReference type="CDD" id="cd16473">
    <property type="entry name" value="RING-H2_RNF103"/>
    <property type="match status" value="1"/>
</dbReference>
<dbReference type="InterPro" id="IPR013083">
    <property type="entry name" value="Znf_RING/FYVE/PHD"/>
</dbReference>
<dbReference type="EMBL" id="LGUB01000725">
    <property type="protein sequence ID" value="KRH92721.1"/>
    <property type="molecule type" value="Genomic_DNA"/>
</dbReference>
<keyword evidence="4 8" id="KW-0863">Zinc-finger</keyword>
<gene>
    <name evidence="11" type="ORF">M153_3262000303</name>
</gene>
<evidence type="ECO:0000256" key="4">
    <source>
        <dbReference type="ARBA" id="ARBA00022771"/>
    </source>
</evidence>
<evidence type="ECO:0000259" key="10">
    <source>
        <dbReference type="PROSITE" id="PS50089"/>
    </source>
</evidence>
<dbReference type="InterPro" id="IPR051653">
    <property type="entry name" value="E3_ligase_sorting_rcpt"/>
</dbReference>
<dbReference type="SUPFAM" id="SSF57850">
    <property type="entry name" value="RING/U-box"/>
    <property type="match status" value="1"/>
</dbReference>
<dbReference type="AlphaFoldDB" id="A0A0R0M142"/>
<keyword evidence="7" id="KW-0472">Membrane</keyword>
<dbReference type="VEuPathDB" id="MicrosporidiaDB:M153_3262000303"/>
<reference evidence="11 12" key="1">
    <citation type="submission" date="2015-07" db="EMBL/GenBank/DDBJ databases">
        <title>The genome of Pseudoloma neurophilia, a relevant intracellular parasite of the zebrafish.</title>
        <authorList>
            <person name="Ndikumana S."/>
            <person name="Pelin A."/>
            <person name="Sanders J."/>
            <person name="Corradi N."/>
        </authorList>
    </citation>
    <scope>NUCLEOTIDE SEQUENCE [LARGE SCALE GENOMIC DNA]</scope>
    <source>
        <strain evidence="11 12">MK1</strain>
    </source>
</reference>
<evidence type="ECO:0000256" key="6">
    <source>
        <dbReference type="ARBA" id="ARBA00022989"/>
    </source>
</evidence>
<keyword evidence="5" id="KW-0862">Zinc</keyword>
<dbReference type="Pfam" id="PF13639">
    <property type="entry name" value="zf-RING_2"/>
    <property type="match status" value="1"/>
</dbReference>
<evidence type="ECO:0000256" key="5">
    <source>
        <dbReference type="ARBA" id="ARBA00022833"/>
    </source>
</evidence>
<name>A0A0R0M142_9MICR</name>
<evidence type="ECO:0000256" key="9">
    <source>
        <dbReference type="SAM" id="MobiDB-lite"/>
    </source>
</evidence>
<evidence type="ECO:0000313" key="11">
    <source>
        <dbReference type="EMBL" id="KRH92721.1"/>
    </source>
</evidence>
<dbReference type="OrthoDB" id="2193062at2759"/>
<organism evidence="11 12">
    <name type="scientific">Pseudoloma neurophilia</name>
    <dbReference type="NCBI Taxonomy" id="146866"/>
    <lineage>
        <taxon>Eukaryota</taxon>
        <taxon>Fungi</taxon>
        <taxon>Fungi incertae sedis</taxon>
        <taxon>Microsporidia</taxon>
        <taxon>Pseudoloma</taxon>
    </lineage>
</organism>
<evidence type="ECO:0000313" key="12">
    <source>
        <dbReference type="Proteomes" id="UP000051530"/>
    </source>
</evidence>
<keyword evidence="3" id="KW-0479">Metal-binding</keyword>
<evidence type="ECO:0000256" key="1">
    <source>
        <dbReference type="ARBA" id="ARBA00004167"/>
    </source>
</evidence>
<dbReference type="GO" id="GO:0016874">
    <property type="term" value="F:ligase activity"/>
    <property type="evidence" value="ECO:0007669"/>
    <property type="project" value="UniProtKB-KW"/>
</dbReference>
<evidence type="ECO:0000256" key="2">
    <source>
        <dbReference type="ARBA" id="ARBA00022692"/>
    </source>
</evidence>
<dbReference type="PROSITE" id="PS50089">
    <property type="entry name" value="ZF_RING_2"/>
    <property type="match status" value="1"/>
</dbReference>
<dbReference type="GO" id="GO:0008270">
    <property type="term" value="F:zinc ion binding"/>
    <property type="evidence" value="ECO:0007669"/>
    <property type="project" value="UniProtKB-KW"/>
</dbReference>
<proteinExistence type="predicted"/>
<accession>A0A0R0M142</accession>
<evidence type="ECO:0000256" key="7">
    <source>
        <dbReference type="ARBA" id="ARBA00023136"/>
    </source>
</evidence>
<evidence type="ECO:0000256" key="8">
    <source>
        <dbReference type="PROSITE-ProRule" id="PRU00175"/>
    </source>
</evidence>
<dbReference type="PANTHER" id="PTHR47168">
    <property type="entry name" value="RING ZINC FINGER DOMAIN SUPERFAMILY PROTEIN-RELATED"/>
    <property type="match status" value="1"/>
</dbReference>